<dbReference type="SMART" id="SM00342">
    <property type="entry name" value="HTH_ARAC"/>
    <property type="match status" value="1"/>
</dbReference>
<dbReference type="Proteomes" id="UP000886751">
    <property type="component" value="Unassembled WGS sequence"/>
</dbReference>
<dbReference type="GO" id="GO:0043565">
    <property type="term" value="F:sequence-specific DNA binding"/>
    <property type="evidence" value="ECO:0007669"/>
    <property type="project" value="InterPro"/>
</dbReference>
<keyword evidence="1" id="KW-0805">Transcription regulation</keyword>
<dbReference type="PROSITE" id="PS00041">
    <property type="entry name" value="HTH_ARAC_FAMILY_1"/>
    <property type="match status" value="1"/>
</dbReference>
<feature type="domain" description="HTH araC/xylS-type" evidence="4">
    <location>
        <begin position="187"/>
        <end position="285"/>
    </location>
</feature>
<dbReference type="PROSITE" id="PS01124">
    <property type="entry name" value="HTH_ARAC_FAMILY_2"/>
    <property type="match status" value="1"/>
</dbReference>
<dbReference type="Pfam" id="PF12833">
    <property type="entry name" value="HTH_18"/>
    <property type="match status" value="1"/>
</dbReference>
<dbReference type="PANTHER" id="PTHR43280">
    <property type="entry name" value="ARAC-FAMILY TRANSCRIPTIONAL REGULATOR"/>
    <property type="match status" value="1"/>
</dbReference>
<dbReference type="InterPro" id="IPR037923">
    <property type="entry name" value="HTH-like"/>
</dbReference>
<dbReference type="Pfam" id="PF02311">
    <property type="entry name" value="AraC_binding"/>
    <property type="match status" value="1"/>
</dbReference>
<evidence type="ECO:0000256" key="2">
    <source>
        <dbReference type="ARBA" id="ARBA00023125"/>
    </source>
</evidence>
<dbReference type="InterPro" id="IPR018060">
    <property type="entry name" value="HTH_AraC"/>
</dbReference>
<organism evidence="5 6">
    <name type="scientific">Candidatus Gemmiger excrementipullorum</name>
    <dbReference type="NCBI Taxonomy" id="2838610"/>
    <lineage>
        <taxon>Bacteria</taxon>
        <taxon>Bacillati</taxon>
        <taxon>Bacillota</taxon>
        <taxon>Clostridia</taxon>
        <taxon>Eubacteriales</taxon>
        <taxon>Gemmiger</taxon>
    </lineage>
</organism>
<dbReference type="SUPFAM" id="SSF46689">
    <property type="entry name" value="Homeodomain-like"/>
    <property type="match status" value="2"/>
</dbReference>
<sequence>MDQPLFDGELVHSRRLLYTPSSFARSSLLHLQEAGSLQARAPHASARQGLASYLVFLVEQGSGTLTYAGTRHDLQAGDCVFLDCRIPYEHRTGQDLWRLRWAHFYGPNMGAIYKKYQERGGQPAFRAACPERYRTLLQEIYETASGEDHVRDMRLCSELFALLTQLMEDGWRPGAARTTHGKRRSAQEVKDYLDAHFAEKITLDALAERFYINKFYLTRVFKEEFGQSISNYLAQLRITQAKRMLRFTDDSVEAIALECGLADANYFARLFKKVEGIAPGEYRRQW</sequence>
<reference evidence="5" key="1">
    <citation type="journal article" date="2021" name="PeerJ">
        <title>Extensive microbial diversity within the chicken gut microbiome revealed by metagenomics and culture.</title>
        <authorList>
            <person name="Gilroy R."/>
            <person name="Ravi A."/>
            <person name="Getino M."/>
            <person name="Pursley I."/>
            <person name="Horton D.L."/>
            <person name="Alikhan N.F."/>
            <person name="Baker D."/>
            <person name="Gharbi K."/>
            <person name="Hall N."/>
            <person name="Watson M."/>
            <person name="Adriaenssens E.M."/>
            <person name="Foster-Nyarko E."/>
            <person name="Jarju S."/>
            <person name="Secka A."/>
            <person name="Antonio M."/>
            <person name="Oren A."/>
            <person name="Chaudhuri R.R."/>
            <person name="La Ragione R."/>
            <person name="Hildebrand F."/>
            <person name="Pallen M.J."/>
        </authorList>
    </citation>
    <scope>NUCLEOTIDE SEQUENCE</scope>
    <source>
        <strain evidence="5">ChiHecec2B26-7398</strain>
    </source>
</reference>
<evidence type="ECO:0000259" key="4">
    <source>
        <dbReference type="PROSITE" id="PS01124"/>
    </source>
</evidence>
<evidence type="ECO:0000313" key="6">
    <source>
        <dbReference type="Proteomes" id="UP000886751"/>
    </source>
</evidence>
<evidence type="ECO:0000313" key="5">
    <source>
        <dbReference type="EMBL" id="HIX95321.1"/>
    </source>
</evidence>
<comment type="caution">
    <text evidence="5">The sequence shown here is derived from an EMBL/GenBank/DDBJ whole genome shotgun (WGS) entry which is preliminary data.</text>
</comment>
<dbReference type="InterPro" id="IPR003313">
    <property type="entry name" value="AraC-bd"/>
</dbReference>
<dbReference type="SUPFAM" id="SSF51215">
    <property type="entry name" value="Regulatory protein AraC"/>
    <property type="match status" value="1"/>
</dbReference>
<protein>
    <submittedName>
        <fullName evidence="5">AraC family transcriptional regulator</fullName>
    </submittedName>
</protein>
<dbReference type="PRINTS" id="PR00032">
    <property type="entry name" value="HTHARAC"/>
</dbReference>
<name>A0A9D1Y1Q4_9FIRM</name>
<evidence type="ECO:0000256" key="1">
    <source>
        <dbReference type="ARBA" id="ARBA00023015"/>
    </source>
</evidence>
<dbReference type="AlphaFoldDB" id="A0A9D1Y1Q4"/>
<dbReference type="InterPro" id="IPR009057">
    <property type="entry name" value="Homeodomain-like_sf"/>
</dbReference>
<reference evidence="5" key="2">
    <citation type="submission" date="2021-04" db="EMBL/GenBank/DDBJ databases">
        <authorList>
            <person name="Gilroy R."/>
        </authorList>
    </citation>
    <scope>NUCLEOTIDE SEQUENCE</scope>
    <source>
        <strain evidence="5">ChiHecec2B26-7398</strain>
    </source>
</reference>
<dbReference type="GO" id="GO:0003700">
    <property type="term" value="F:DNA-binding transcription factor activity"/>
    <property type="evidence" value="ECO:0007669"/>
    <property type="project" value="InterPro"/>
</dbReference>
<gene>
    <name evidence="5" type="ORF">H9846_07665</name>
</gene>
<keyword evidence="2" id="KW-0238">DNA-binding</keyword>
<dbReference type="InterPro" id="IPR020449">
    <property type="entry name" value="Tscrpt_reg_AraC-type_HTH"/>
</dbReference>
<dbReference type="Gene3D" id="2.60.120.280">
    <property type="entry name" value="Regulatory protein AraC"/>
    <property type="match status" value="1"/>
</dbReference>
<proteinExistence type="predicted"/>
<evidence type="ECO:0000256" key="3">
    <source>
        <dbReference type="ARBA" id="ARBA00023163"/>
    </source>
</evidence>
<dbReference type="EMBL" id="DXEI01000117">
    <property type="protein sequence ID" value="HIX95321.1"/>
    <property type="molecule type" value="Genomic_DNA"/>
</dbReference>
<dbReference type="Gene3D" id="1.10.10.60">
    <property type="entry name" value="Homeodomain-like"/>
    <property type="match status" value="2"/>
</dbReference>
<dbReference type="InterPro" id="IPR018062">
    <property type="entry name" value="HTH_AraC-typ_CS"/>
</dbReference>
<accession>A0A9D1Y1Q4</accession>
<keyword evidence="3" id="KW-0804">Transcription</keyword>
<dbReference type="PANTHER" id="PTHR43280:SF28">
    <property type="entry name" value="HTH-TYPE TRANSCRIPTIONAL ACTIVATOR RHAS"/>
    <property type="match status" value="1"/>
</dbReference>